<dbReference type="InterPro" id="IPR054471">
    <property type="entry name" value="GPIID_WHD"/>
</dbReference>
<evidence type="ECO:0000259" key="5">
    <source>
        <dbReference type="Pfam" id="PF22939"/>
    </source>
</evidence>
<feature type="region of interest" description="Disordered" evidence="4">
    <location>
        <begin position="1"/>
        <end position="41"/>
    </location>
</feature>
<dbReference type="InterPro" id="IPR036770">
    <property type="entry name" value="Ankyrin_rpt-contain_sf"/>
</dbReference>
<dbReference type="SMART" id="SM00248">
    <property type="entry name" value="ANK"/>
    <property type="match status" value="18"/>
</dbReference>
<dbReference type="InterPro" id="IPR002110">
    <property type="entry name" value="Ankyrin_rpt"/>
</dbReference>
<feature type="repeat" description="ANK" evidence="3">
    <location>
        <begin position="805"/>
        <end position="837"/>
    </location>
</feature>
<feature type="domain" description="Nephrocystin 3-like N-terminal" evidence="6">
    <location>
        <begin position="93"/>
        <end position="253"/>
    </location>
</feature>
<dbReference type="Proteomes" id="UP001218218">
    <property type="component" value="Unassembled WGS sequence"/>
</dbReference>
<feature type="repeat" description="ANK" evidence="3">
    <location>
        <begin position="676"/>
        <end position="705"/>
    </location>
</feature>
<feature type="repeat" description="ANK" evidence="3">
    <location>
        <begin position="937"/>
        <end position="969"/>
    </location>
</feature>
<feature type="repeat" description="ANK" evidence="3">
    <location>
        <begin position="574"/>
        <end position="606"/>
    </location>
</feature>
<protein>
    <submittedName>
        <fullName evidence="7">Ankyrin repeat-containing domain protein</fullName>
    </submittedName>
</protein>
<feature type="repeat" description="ANK" evidence="3">
    <location>
        <begin position="970"/>
        <end position="1002"/>
    </location>
</feature>
<feature type="domain" description="GPI inositol-deacylase winged helix" evidence="5">
    <location>
        <begin position="363"/>
        <end position="442"/>
    </location>
</feature>
<dbReference type="AlphaFoldDB" id="A0AAD7F3K7"/>
<organism evidence="7 8">
    <name type="scientific">Mycena albidolilacea</name>
    <dbReference type="NCBI Taxonomy" id="1033008"/>
    <lineage>
        <taxon>Eukaryota</taxon>
        <taxon>Fungi</taxon>
        <taxon>Dikarya</taxon>
        <taxon>Basidiomycota</taxon>
        <taxon>Agaricomycotina</taxon>
        <taxon>Agaricomycetes</taxon>
        <taxon>Agaricomycetidae</taxon>
        <taxon>Agaricales</taxon>
        <taxon>Marasmiineae</taxon>
        <taxon>Mycenaceae</taxon>
        <taxon>Mycena</taxon>
    </lineage>
</organism>
<dbReference type="PANTHER" id="PTHR24198">
    <property type="entry name" value="ANKYRIN REPEAT AND PROTEIN KINASE DOMAIN-CONTAINING PROTEIN"/>
    <property type="match status" value="1"/>
</dbReference>
<dbReference type="InterPro" id="IPR056884">
    <property type="entry name" value="NPHP3-like_N"/>
</dbReference>
<evidence type="ECO:0000256" key="3">
    <source>
        <dbReference type="PROSITE-ProRule" id="PRU00023"/>
    </source>
</evidence>
<keyword evidence="8" id="KW-1185">Reference proteome</keyword>
<dbReference type="Gene3D" id="1.25.40.20">
    <property type="entry name" value="Ankyrin repeat-containing domain"/>
    <property type="match status" value="5"/>
</dbReference>
<dbReference type="Gene3D" id="3.40.50.300">
    <property type="entry name" value="P-loop containing nucleotide triphosphate hydrolases"/>
    <property type="match status" value="1"/>
</dbReference>
<evidence type="ECO:0000259" key="6">
    <source>
        <dbReference type="Pfam" id="PF24883"/>
    </source>
</evidence>
<name>A0AAD7F3K7_9AGAR</name>
<feature type="repeat" description="ANK" evidence="3">
    <location>
        <begin position="772"/>
        <end position="804"/>
    </location>
</feature>
<feature type="repeat" description="ANK" evidence="3">
    <location>
        <begin position="1069"/>
        <end position="1101"/>
    </location>
</feature>
<keyword evidence="2 3" id="KW-0040">ANK repeat</keyword>
<dbReference type="Pfam" id="PF24883">
    <property type="entry name" value="NPHP3_N"/>
    <property type="match status" value="1"/>
</dbReference>
<feature type="repeat" description="ANK" evidence="3">
    <location>
        <begin position="904"/>
        <end position="936"/>
    </location>
</feature>
<feature type="repeat" description="ANK" evidence="3">
    <location>
        <begin position="643"/>
        <end position="672"/>
    </location>
</feature>
<feature type="repeat" description="ANK" evidence="3">
    <location>
        <begin position="1036"/>
        <end position="1068"/>
    </location>
</feature>
<dbReference type="Pfam" id="PF00023">
    <property type="entry name" value="Ank"/>
    <property type="match status" value="3"/>
</dbReference>
<evidence type="ECO:0000313" key="7">
    <source>
        <dbReference type="EMBL" id="KAJ7363059.1"/>
    </source>
</evidence>
<evidence type="ECO:0000313" key="8">
    <source>
        <dbReference type="Proteomes" id="UP001218218"/>
    </source>
</evidence>
<feature type="compositionally biased region" description="Gly residues" evidence="4">
    <location>
        <begin position="17"/>
        <end position="39"/>
    </location>
</feature>
<evidence type="ECO:0000256" key="4">
    <source>
        <dbReference type="SAM" id="MobiDB-lite"/>
    </source>
</evidence>
<dbReference type="PROSITE" id="PS50088">
    <property type="entry name" value="ANK_REPEAT"/>
    <property type="match status" value="17"/>
</dbReference>
<feature type="repeat" description="ANK" evidence="3">
    <location>
        <begin position="1102"/>
        <end position="1134"/>
    </location>
</feature>
<evidence type="ECO:0000256" key="2">
    <source>
        <dbReference type="ARBA" id="ARBA00023043"/>
    </source>
</evidence>
<dbReference type="Pfam" id="PF22939">
    <property type="entry name" value="WHD_GPIID"/>
    <property type="match status" value="1"/>
</dbReference>
<dbReference type="SUPFAM" id="SSF48403">
    <property type="entry name" value="Ankyrin repeat"/>
    <property type="match status" value="2"/>
</dbReference>
<feature type="repeat" description="ANK" evidence="3">
    <location>
        <begin position="1003"/>
        <end position="1035"/>
    </location>
</feature>
<feature type="repeat" description="ANK" evidence="3">
    <location>
        <begin position="871"/>
        <end position="903"/>
    </location>
</feature>
<feature type="repeat" description="ANK" evidence="3">
    <location>
        <begin position="706"/>
        <end position="738"/>
    </location>
</feature>
<dbReference type="InterPro" id="IPR027417">
    <property type="entry name" value="P-loop_NTPase"/>
</dbReference>
<dbReference type="PANTHER" id="PTHR24198:SF165">
    <property type="entry name" value="ANKYRIN REPEAT-CONTAINING PROTEIN-RELATED"/>
    <property type="match status" value="1"/>
</dbReference>
<dbReference type="PROSITE" id="PS50297">
    <property type="entry name" value="ANK_REP_REGION"/>
    <property type="match status" value="17"/>
</dbReference>
<sequence length="1165" mass="122324">MAMSHHRSKSQTLEVHGGTGGTGGLGSRQGQGGSGGPGYGPTLHLDAETIHIMIHCGDKEEGIDIQRIDFLNWLSPINFFPRQEDIFQGRQKGTGEWLLAHPRFQEWKSGSRRTLWCRGIPGAGKTVLASIVVNHLTDDCEDNKKLGVACIYLNHKEANDQTPSKLLAALWRQLVHGRDVGSIAKMLYQQHREKGTVPSLEKLLDLFSSCLKEFSKVFIIVDAMDEYPEFQREILLKQLAAMGSNVNLMITSRPNISAGPELPNVETLEIVPMPEDIQKFVNAQIDSSPRLSKHVQTQPKLREDIHSKISSKSVDGMFLLAKLHIDSLSTKNTIKAVREALNALPEDLYESYDIAMQRIDAQNKEDRKTAHSTIIWVANAKRPLTIEELRVALAVEPDTQQLNEENLLDIEIIISVCAGLVIVDENLKIVRLVHYTTQEYLDSIQAQKFPDAQKKITHTLLTFLEFDGYPDSSWTYCQMKDLPPLVEYSQYCLTHAAGQSEVQLRRGLLEFLGGAFLWKKILARDYSLKRQWNSLPWDYSDWPSQPSLLWVSAAANLVNTAKFLLDQAPLQLHSEHPEIIVASYYGHVEIVSFLLEKGANINAVRGRYGSSLQAAAARGRTEIVSILLEKGADINAAGGFYGSPLQAAAAGGYTEIASILLEKGANVNATGGGYWSSLQAAAAGGHIEIVSILLEKGANVNAARGGDGSSLQAAAGRGHTEIVRILLEKGADVNAAGGEDGSSLQAAAAGGHTEIVSNLLEKGADINAAGGLHGSSLQIAAAGGYTEIVSILLEKGADVHAARGYHRSSLQAAAARGHTEIASILLEKGANVNAAGGFRGSSLQIAAAGGHTEIVSNLLEKGADINAVGGEDGSSLQIAAARGHTEIVSILLEKGADVNAAEGFYRSSLQAAAAGGHTEIVSILLEKGANVNAAGGFHGSSLQAAAAGGHTEIVGTLLEKGADINAAGGEDGSSLQAAAAGGHTDIVGIFLEKGANVNAAGGFHGSSLQAAAAGGHTEIVGTLLEKGADINAAGGFHGSSLQAAAAGGHTEIVGTLLEKGADINAAGGFHGSSLQAAAAGGHTEIVGTLIEKGADINTAGGEDGSSLQAAAAGGHTEVVGILLAKGANINAAGGRYGSSLQAAAAGGHTEIVGILSQSKLTFTQI</sequence>
<keyword evidence="1" id="KW-0677">Repeat</keyword>
<comment type="caution">
    <text evidence="7">The sequence shown here is derived from an EMBL/GenBank/DDBJ whole genome shotgun (WGS) entry which is preliminary data.</text>
</comment>
<evidence type="ECO:0000256" key="1">
    <source>
        <dbReference type="ARBA" id="ARBA00022737"/>
    </source>
</evidence>
<feature type="repeat" description="ANK" evidence="3">
    <location>
        <begin position="607"/>
        <end position="639"/>
    </location>
</feature>
<reference evidence="7" key="1">
    <citation type="submission" date="2023-03" db="EMBL/GenBank/DDBJ databases">
        <title>Massive genome expansion in bonnet fungi (Mycena s.s.) driven by repeated elements and novel gene families across ecological guilds.</title>
        <authorList>
            <consortium name="Lawrence Berkeley National Laboratory"/>
            <person name="Harder C.B."/>
            <person name="Miyauchi S."/>
            <person name="Viragh M."/>
            <person name="Kuo A."/>
            <person name="Thoen E."/>
            <person name="Andreopoulos B."/>
            <person name="Lu D."/>
            <person name="Skrede I."/>
            <person name="Drula E."/>
            <person name="Henrissat B."/>
            <person name="Morin E."/>
            <person name="Kohler A."/>
            <person name="Barry K."/>
            <person name="LaButti K."/>
            <person name="Morin E."/>
            <person name="Salamov A."/>
            <person name="Lipzen A."/>
            <person name="Mereny Z."/>
            <person name="Hegedus B."/>
            <person name="Baldrian P."/>
            <person name="Stursova M."/>
            <person name="Weitz H."/>
            <person name="Taylor A."/>
            <person name="Grigoriev I.V."/>
            <person name="Nagy L.G."/>
            <person name="Martin F."/>
            <person name="Kauserud H."/>
        </authorList>
    </citation>
    <scope>NUCLEOTIDE SEQUENCE</scope>
    <source>
        <strain evidence="7">CBHHK002</strain>
    </source>
</reference>
<proteinExistence type="predicted"/>
<dbReference type="SUPFAM" id="SSF52540">
    <property type="entry name" value="P-loop containing nucleoside triphosphate hydrolases"/>
    <property type="match status" value="1"/>
</dbReference>
<feature type="repeat" description="ANK" evidence="3">
    <location>
        <begin position="739"/>
        <end position="771"/>
    </location>
</feature>
<feature type="repeat" description="ANK" evidence="3">
    <location>
        <begin position="838"/>
        <end position="870"/>
    </location>
</feature>
<gene>
    <name evidence="7" type="ORF">DFH08DRAFT_931043</name>
</gene>
<accession>A0AAD7F3K7</accession>
<dbReference type="EMBL" id="JARIHO010000004">
    <property type="protein sequence ID" value="KAJ7363059.1"/>
    <property type="molecule type" value="Genomic_DNA"/>
</dbReference>
<dbReference type="Pfam" id="PF12796">
    <property type="entry name" value="Ank_2"/>
    <property type="match status" value="5"/>
</dbReference>